<dbReference type="OrthoDB" id="9788687at2"/>
<proteinExistence type="inferred from homology"/>
<feature type="domain" description="Reverse transcriptase" evidence="10">
    <location>
        <begin position="56"/>
        <end position="316"/>
    </location>
</feature>
<dbReference type="Pfam" id="PF00078">
    <property type="entry name" value="RVT_1"/>
    <property type="match status" value="1"/>
</dbReference>
<keyword evidence="5" id="KW-0460">Magnesium</keyword>
<dbReference type="AlphaFoldDB" id="A0A5C6CKF2"/>
<evidence type="ECO:0000259" key="10">
    <source>
        <dbReference type="PROSITE" id="PS50878"/>
    </source>
</evidence>
<keyword evidence="4" id="KW-0479">Metal-binding</keyword>
<evidence type="ECO:0000256" key="3">
    <source>
        <dbReference type="ARBA" id="ARBA00022695"/>
    </source>
</evidence>
<dbReference type="PROSITE" id="PS50878">
    <property type="entry name" value="RT_POL"/>
    <property type="match status" value="1"/>
</dbReference>
<comment type="caution">
    <text evidence="11">The sequence shown here is derived from an EMBL/GenBank/DDBJ whole genome shotgun (WGS) entry which is preliminary data.</text>
</comment>
<reference evidence="11 12" key="1">
    <citation type="submission" date="2019-02" db="EMBL/GenBank/DDBJ databases">
        <title>Deep-cultivation of Planctomycetes and their phenomic and genomic characterization uncovers novel biology.</title>
        <authorList>
            <person name="Wiegand S."/>
            <person name="Jogler M."/>
            <person name="Boedeker C."/>
            <person name="Pinto D."/>
            <person name="Vollmers J."/>
            <person name="Rivas-Marin E."/>
            <person name="Kohn T."/>
            <person name="Peeters S.H."/>
            <person name="Heuer A."/>
            <person name="Rast P."/>
            <person name="Oberbeckmann S."/>
            <person name="Bunk B."/>
            <person name="Jeske O."/>
            <person name="Meyerdierks A."/>
            <person name="Storesund J.E."/>
            <person name="Kallscheuer N."/>
            <person name="Luecker S."/>
            <person name="Lage O.M."/>
            <person name="Pohl T."/>
            <person name="Merkel B.J."/>
            <person name="Hornburger P."/>
            <person name="Mueller R.-W."/>
            <person name="Bruemmer F."/>
            <person name="Labrenz M."/>
            <person name="Spormann A.M."/>
            <person name="Op Den Camp H."/>
            <person name="Overmann J."/>
            <person name="Amann R."/>
            <person name="Jetten M.S.M."/>
            <person name="Mascher T."/>
            <person name="Medema M.H."/>
            <person name="Devos D.P."/>
            <person name="Kaster A.-K."/>
            <person name="Ovreas L."/>
            <person name="Rohde M."/>
            <person name="Galperin M.Y."/>
            <person name="Jogler C."/>
        </authorList>
    </citation>
    <scope>NUCLEOTIDE SEQUENCE [LARGE SCALE GENOMIC DNA]</scope>
    <source>
        <strain evidence="11 12">Pla52o</strain>
    </source>
</reference>
<evidence type="ECO:0000313" key="11">
    <source>
        <dbReference type="EMBL" id="TWU24892.1"/>
    </source>
</evidence>
<evidence type="ECO:0000256" key="5">
    <source>
        <dbReference type="ARBA" id="ARBA00022842"/>
    </source>
</evidence>
<dbReference type="InterPro" id="IPR043502">
    <property type="entry name" value="DNA/RNA_pol_sf"/>
</dbReference>
<dbReference type="GO" id="GO:0051607">
    <property type="term" value="P:defense response to virus"/>
    <property type="evidence" value="ECO:0007669"/>
    <property type="project" value="UniProtKB-KW"/>
</dbReference>
<keyword evidence="6 11" id="KW-0695">RNA-directed DNA polymerase</keyword>
<dbReference type="GO" id="GO:0003723">
    <property type="term" value="F:RNA binding"/>
    <property type="evidence" value="ECO:0007669"/>
    <property type="project" value="InterPro"/>
</dbReference>
<keyword evidence="12" id="KW-1185">Reference proteome</keyword>
<dbReference type="CDD" id="cd03487">
    <property type="entry name" value="RT_Bac_retron_II"/>
    <property type="match status" value="1"/>
</dbReference>
<accession>A0A5C6CKF2</accession>
<evidence type="ECO:0000256" key="6">
    <source>
        <dbReference type="ARBA" id="ARBA00022918"/>
    </source>
</evidence>
<dbReference type="RefSeq" id="WP_146593624.1">
    <property type="nucleotide sequence ID" value="NZ_SJPT01000002.1"/>
</dbReference>
<keyword evidence="7" id="KW-0051">Antiviral defense</keyword>
<dbReference type="Proteomes" id="UP000316304">
    <property type="component" value="Unassembled WGS sequence"/>
</dbReference>
<protein>
    <recommendedName>
        <fullName evidence="1">RNA-directed DNA polymerase</fullName>
        <ecNumber evidence="1">2.7.7.49</ecNumber>
    </recommendedName>
</protein>
<name>A0A5C6CKF2_9BACT</name>
<dbReference type="InterPro" id="IPR051083">
    <property type="entry name" value="GrpII_Intron_Splice-Mob/Def"/>
</dbReference>
<comment type="similarity">
    <text evidence="8">Belongs to the bacterial reverse transcriptase family.</text>
</comment>
<evidence type="ECO:0000256" key="2">
    <source>
        <dbReference type="ARBA" id="ARBA00022679"/>
    </source>
</evidence>
<dbReference type="InterPro" id="IPR000123">
    <property type="entry name" value="Reverse_transcriptase_msDNA"/>
</dbReference>
<evidence type="ECO:0000256" key="7">
    <source>
        <dbReference type="ARBA" id="ARBA00023118"/>
    </source>
</evidence>
<dbReference type="EMBL" id="SJPT01000002">
    <property type="protein sequence ID" value="TWU24892.1"/>
    <property type="molecule type" value="Genomic_DNA"/>
</dbReference>
<evidence type="ECO:0000256" key="4">
    <source>
        <dbReference type="ARBA" id="ARBA00022723"/>
    </source>
</evidence>
<keyword evidence="3" id="KW-0548">Nucleotidyltransferase</keyword>
<dbReference type="PANTHER" id="PTHR34047:SF7">
    <property type="entry name" value="RNA-DIRECTED DNA POLYMERASE"/>
    <property type="match status" value="1"/>
</dbReference>
<dbReference type="PANTHER" id="PTHR34047">
    <property type="entry name" value="NUCLEAR INTRON MATURASE 1, MITOCHONDRIAL-RELATED"/>
    <property type="match status" value="1"/>
</dbReference>
<comment type="catalytic activity">
    <reaction evidence="9">
        <text>DNA(n) + a 2'-deoxyribonucleoside 5'-triphosphate = DNA(n+1) + diphosphate</text>
        <dbReference type="Rhea" id="RHEA:22508"/>
        <dbReference type="Rhea" id="RHEA-COMP:17339"/>
        <dbReference type="Rhea" id="RHEA-COMP:17340"/>
        <dbReference type="ChEBI" id="CHEBI:33019"/>
        <dbReference type="ChEBI" id="CHEBI:61560"/>
        <dbReference type="ChEBI" id="CHEBI:173112"/>
        <dbReference type="EC" id="2.7.7.49"/>
    </reaction>
</comment>
<evidence type="ECO:0000256" key="1">
    <source>
        <dbReference type="ARBA" id="ARBA00012493"/>
    </source>
</evidence>
<dbReference type="InterPro" id="IPR000477">
    <property type="entry name" value="RT_dom"/>
</dbReference>
<dbReference type="GO" id="GO:0003964">
    <property type="term" value="F:RNA-directed DNA polymerase activity"/>
    <property type="evidence" value="ECO:0007669"/>
    <property type="project" value="UniProtKB-KW"/>
</dbReference>
<dbReference type="GO" id="GO:0046872">
    <property type="term" value="F:metal ion binding"/>
    <property type="evidence" value="ECO:0007669"/>
    <property type="project" value="UniProtKB-KW"/>
</dbReference>
<evidence type="ECO:0000313" key="12">
    <source>
        <dbReference type="Proteomes" id="UP000316304"/>
    </source>
</evidence>
<dbReference type="EC" id="2.7.7.49" evidence="1"/>
<organism evidence="11 12">
    <name type="scientific">Novipirellula galeiformis</name>
    <dbReference type="NCBI Taxonomy" id="2528004"/>
    <lineage>
        <taxon>Bacteria</taxon>
        <taxon>Pseudomonadati</taxon>
        <taxon>Planctomycetota</taxon>
        <taxon>Planctomycetia</taxon>
        <taxon>Pirellulales</taxon>
        <taxon>Pirellulaceae</taxon>
        <taxon>Novipirellula</taxon>
    </lineage>
</organism>
<gene>
    <name evidence="11" type="ORF">Pla52o_11880</name>
</gene>
<keyword evidence="2" id="KW-0808">Transferase</keyword>
<evidence type="ECO:0000256" key="9">
    <source>
        <dbReference type="ARBA" id="ARBA00048173"/>
    </source>
</evidence>
<evidence type="ECO:0000256" key="8">
    <source>
        <dbReference type="ARBA" id="ARBA00034120"/>
    </source>
</evidence>
<sequence length="395" mass="45379">METWSAHQLYTEAESSLGEAAARNLQAYSEQLRAKGLPVIFSLRHLAELSGVRYWFLHETVNRMREVANYRMFAIKKRSGGRRHIHSVSNELGRVQQWINQHLLQNCKPHAASFAFHKEGGIRQCAERHCGARWLFQFDLVDFFYDVSERDCFNVFKGLGYRPLLAFELARICTTTRLPAWCPRAEFHGEQLRWENIWCEDDLNPVNPNTSRNFPYYERFGRLGALPQGAPTSPMLSNLAAKYLDESLQHFANKNGLIYTRYADDITFSACRLGVARGRVLWQVKDLIKRAHFAVNPKKTRIAGPGSKKLVLGLLVDGSTPRISRETYKRIERLLYGAKQFGFEAAASHFKFDSAYGFHNHLSGLVAFVKDVDRKRWQEFNAVLLNAKSSWGNDV</sequence>
<dbReference type="SUPFAM" id="SSF56672">
    <property type="entry name" value="DNA/RNA polymerases"/>
    <property type="match status" value="1"/>
</dbReference>